<dbReference type="Proteomes" id="UP000030762">
    <property type="component" value="Unassembled WGS sequence"/>
</dbReference>
<evidence type="ECO:0000256" key="4">
    <source>
        <dbReference type="ARBA" id="ARBA00023136"/>
    </source>
</evidence>
<dbReference type="eggNOG" id="KOG1558">
    <property type="taxonomic scope" value="Eukaryota"/>
</dbReference>
<feature type="transmembrane region" description="Helical" evidence="5">
    <location>
        <begin position="230"/>
        <end position="250"/>
    </location>
</feature>
<feature type="transmembrane region" description="Helical" evidence="5">
    <location>
        <begin position="262"/>
        <end position="284"/>
    </location>
</feature>
<dbReference type="PANTHER" id="PTHR11040">
    <property type="entry name" value="ZINC/IRON TRANSPORTER"/>
    <property type="match status" value="1"/>
</dbReference>
<dbReference type="STRING" id="1156394.T0PTE1"/>
<name>T0PTE1_SAPDV</name>
<organism evidence="6 7">
    <name type="scientific">Saprolegnia diclina (strain VS20)</name>
    <dbReference type="NCBI Taxonomy" id="1156394"/>
    <lineage>
        <taxon>Eukaryota</taxon>
        <taxon>Sar</taxon>
        <taxon>Stramenopiles</taxon>
        <taxon>Oomycota</taxon>
        <taxon>Saprolegniomycetes</taxon>
        <taxon>Saprolegniales</taxon>
        <taxon>Saprolegniaceae</taxon>
        <taxon>Saprolegnia</taxon>
    </lineage>
</organism>
<dbReference type="OMA" id="VGFMNAV"/>
<evidence type="ECO:0000256" key="5">
    <source>
        <dbReference type="SAM" id="Phobius"/>
    </source>
</evidence>
<keyword evidence="7" id="KW-1185">Reference proteome</keyword>
<keyword evidence="3 5" id="KW-1133">Transmembrane helix</keyword>
<dbReference type="GO" id="GO:0005385">
    <property type="term" value="F:zinc ion transmembrane transporter activity"/>
    <property type="evidence" value="ECO:0007669"/>
    <property type="project" value="TreeGrafter"/>
</dbReference>
<dbReference type="GeneID" id="19957379"/>
<dbReference type="RefSeq" id="XP_008621090.1">
    <property type="nucleotide sequence ID" value="XM_008622868.1"/>
</dbReference>
<dbReference type="PANTHER" id="PTHR11040:SF44">
    <property type="entry name" value="PROTEIN ZNTC-RELATED"/>
    <property type="match status" value="1"/>
</dbReference>
<dbReference type="OrthoDB" id="448280at2759"/>
<evidence type="ECO:0000313" key="6">
    <source>
        <dbReference type="EMBL" id="EQC25481.1"/>
    </source>
</evidence>
<dbReference type="VEuPathDB" id="FungiDB:SDRG_16652"/>
<dbReference type="InParanoid" id="T0PTE1"/>
<evidence type="ECO:0000313" key="7">
    <source>
        <dbReference type="Proteomes" id="UP000030762"/>
    </source>
</evidence>
<feature type="transmembrane region" description="Helical" evidence="5">
    <location>
        <begin position="24"/>
        <end position="48"/>
    </location>
</feature>
<proteinExistence type="predicted"/>
<evidence type="ECO:0000256" key="2">
    <source>
        <dbReference type="ARBA" id="ARBA00022692"/>
    </source>
</evidence>
<dbReference type="InterPro" id="IPR003689">
    <property type="entry name" value="ZIP"/>
</dbReference>
<dbReference type="Pfam" id="PF02535">
    <property type="entry name" value="Zip"/>
    <property type="match status" value="1"/>
</dbReference>
<protein>
    <submittedName>
        <fullName evidence="6">Uncharacterized protein</fullName>
    </submittedName>
</protein>
<gene>
    <name evidence="6" type="ORF">SDRG_16652</name>
</gene>
<keyword evidence="2 5" id="KW-0812">Transmembrane</keyword>
<dbReference type="EMBL" id="JH767274">
    <property type="protein sequence ID" value="EQC25481.1"/>
    <property type="molecule type" value="Genomic_DNA"/>
</dbReference>
<feature type="transmembrane region" description="Helical" evidence="5">
    <location>
        <begin position="197"/>
        <end position="223"/>
    </location>
</feature>
<dbReference type="AlphaFoldDB" id="T0PTE1"/>
<evidence type="ECO:0000256" key="1">
    <source>
        <dbReference type="ARBA" id="ARBA00004141"/>
    </source>
</evidence>
<evidence type="ECO:0000256" key="3">
    <source>
        <dbReference type="ARBA" id="ARBA00022989"/>
    </source>
</evidence>
<feature type="transmembrane region" description="Helical" evidence="5">
    <location>
        <begin position="304"/>
        <end position="323"/>
    </location>
</feature>
<accession>T0PTE1</accession>
<keyword evidence="4 5" id="KW-0472">Membrane</keyword>
<reference evidence="6 7" key="1">
    <citation type="submission" date="2012-04" db="EMBL/GenBank/DDBJ databases">
        <title>The Genome Sequence of Saprolegnia declina VS20.</title>
        <authorList>
            <consortium name="The Broad Institute Genome Sequencing Platform"/>
            <person name="Russ C."/>
            <person name="Nusbaum C."/>
            <person name="Tyler B."/>
            <person name="van West P."/>
            <person name="Dieguez-Uribeondo J."/>
            <person name="de Bruijn I."/>
            <person name="Tripathy S."/>
            <person name="Jiang R."/>
            <person name="Young S.K."/>
            <person name="Zeng Q."/>
            <person name="Gargeya S."/>
            <person name="Fitzgerald M."/>
            <person name="Haas B."/>
            <person name="Abouelleil A."/>
            <person name="Alvarado L."/>
            <person name="Arachchi H.M."/>
            <person name="Berlin A."/>
            <person name="Chapman S.B."/>
            <person name="Goldberg J."/>
            <person name="Griggs A."/>
            <person name="Gujja S."/>
            <person name="Hansen M."/>
            <person name="Howarth C."/>
            <person name="Imamovic A."/>
            <person name="Larimer J."/>
            <person name="McCowen C."/>
            <person name="Montmayeur A."/>
            <person name="Murphy C."/>
            <person name="Neiman D."/>
            <person name="Pearson M."/>
            <person name="Priest M."/>
            <person name="Roberts A."/>
            <person name="Saif S."/>
            <person name="Shea T."/>
            <person name="Sisk P."/>
            <person name="Sykes S."/>
            <person name="Wortman J."/>
            <person name="Nusbaum C."/>
            <person name="Birren B."/>
        </authorList>
    </citation>
    <scope>NUCLEOTIDE SEQUENCE [LARGE SCALE GENOMIC DNA]</scope>
    <source>
        <strain evidence="6 7">VS20</strain>
    </source>
</reference>
<feature type="transmembrane region" description="Helical" evidence="5">
    <location>
        <begin position="171"/>
        <end position="191"/>
    </location>
</feature>
<sequence length="324" mass="33949">MFQASDDDANPCGFVQGRDDNYDMALHIGAIFIILAFSLVGSLLPVLSKHLACLKQMATIMSYVNAFGVGVVIATALVHMLPPANDALNNACLGLSYPGLANVIAVVAILLLQCLQTELTARFAAPACVNNDAEAPTADVKGAESPSHQFHSHGHILTAPSTAANSRKISVLIFELGVAIHSVIIGLNLGVASGTTFTTLLTAICFHQFFEGVAVGSSALLAFDELKATLWTVLGYTLTTPLGIVIGIGVSTTYSPTTATALWVQGCLDALAAGILIYTGIVELLTNQYTNNHEFHAKSSSSRLLTYAFVAAGACAMSIVGYWT</sequence>
<comment type="subcellular location">
    <subcellularLocation>
        <location evidence="1">Membrane</location>
        <topology evidence="1">Multi-pass membrane protein</topology>
    </subcellularLocation>
</comment>
<dbReference type="GO" id="GO:0005886">
    <property type="term" value="C:plasma membrane"/>
    <property type="evidence" value="ECO:0007669"/>
    <property type="project" value="TreeGrafter"/>
</dbReference>
<feature type="transmembrane region" description="Helical" evidence="5">
    <location>
        <begin position="60"/>
        <end position="81"/>
    </location>
</feature>
<feature type="transmembrane region" description="Helical" evidence="5">
    <location>
        <begin position="93"/>
        <end position="112"/>
    </location>
</feature>